<dbReference type="RefSeq" id="WP_220116751.1">
    <property type="nucleotide sequence ID" value="NZ_UAQP01000014.1"/>
</dbReference>
<reference evidence="1 2" key="1">
    <citation type="submission" date="2018-06" db="EMBL/GenBank/DDBJ databases">
        <authorList>
            <consortium name="Pathogen Informatics"/>
            <person name="Doyle S."/>
        </authorList>
    </citation>
    <scope>NUCLEOTIDE SEQUENCE [LARGE SCALE GENOMIC DNA]</scope>
    <source>
        <strain evidence="1 2">NCTC11166</strain>
    </source>
</reference>
<proteinExistence type="predicted"/>
<dbReference type="AlphaFoldDB" id="A0A2X1BI84"/>
<protein>
    <submittedName>
        <fullName evidence="1">Uncharacterized protein</fullName>
    </submittedName>
</protein>
<gene>
    <name evidence="1" type="ORF">NCTC11166_03222</name>
</gene>
<dbReference type="Proteomes" id="UP000251186">
    <property type="component" value="Unassembled WGS sequence"/>
</dbReference>
<evidence type="ECO:0000313" key="1">
    <source>
        <dbReference type="EMBL" id="SPU55819.1"/>
    </source>
</evidence>
<sequence>MKLALAAGGFILLDMTLKGSLPALLIAIVVGAGQASAQTTGAPLPASVETAWSRVRAALTPQQQANEVRGFLSALANENGRPTTPPLDARDIASGRAVSLDDPALLQRPQAHEVTVTVDGQFLIFHPLSRASLEPFFGR</sequence>
<accession>A0A2X1BI84</accession>
<name>A0A2X1BI84_BREVE</name>
<evidence type="ECO:0000313" key="2">
    <source>
        <dbReference type="Proteomes" id="UP000251186"/>
    </source>
</evidence>
<dbReference type="EMBL" id="UAQP01000014">
    <property type="protein sequence ID" value="SPU55819.1"/>
    <property type="molecule type" value="Genomic_DNA"/>
</dbReference>
<organism evidence="1 2">
    <name type="scientific">Brevundimonas vesicularis</name>
    <name type="common">Pseudomonas vesicularis</name>
    <dbReference type="NCBI Taxonomy" id="41276"/>
    <lineage>
        <taxon>Bacteria</taxon>
        <taxon>Pseudomonadati</taxon>
        <taxon>Pseudomonadota</taxon>
        <taxon>Alphaproteobacteria</taxon>
        <taxon>Caulobacterales</taxon>
        <taxon>Caulobacteraceae</taxon>
        <taxon>Brevundimonas</taxon>
    </lineage>
</organism>